<comment type="similarity">
    <text evidence="1">Belongs to the peptidase C13 family.</text>
</comment>
<dbReference type="GO" id="GO:0004197">
    <property type="term" value="F:cysteine-type endopeptidase activity"/>
    <property type="evidence" value="ECO:0007669"/>
    <property type="project" value="TreeGrafter"/>
</dbReference>
<dbReference type="GO" id="GO:0005773">
    <property type="term" value="C:vacuole"/>
    <property type="evidence" value="ECO:0007669"/>
    <property type="project" value="GOC"/>
</dbReference>
<accession>A0A2G9TMP5</accession>
<protein>
    <submittedName>
        <fullName evidence="2">Peptidase C13 family protein</fullName>
    </submittedName>
</protein>
<dbReference type="EMBL" id="KZ358436">
    <property type="protein sequence ID" value="PIO59217.1"/>
    <property type="molecule type" value="Genomic_DNA"/>
</dbReference>
<dbReference type="InterPro" id="IPR001096">
    <property type="entry name" value="Peptidase_C13"/>
</dbReference>
<dbReference type="OrthoDB" id="192611at2759"/>
<sequence length="186" mass="21353">TSEDRIFVYFTDHGGVGLIDFPTSPLTAKQLNLALKEMHTNQKFRQLVFYLEACESGSMFKKILMENINVYAVTAANDAESSYATYCGNELGLPCLGDEFSVNWMEDTDYVDPNDETLDLQFKWVRVLTNNSHVMRYGDLSIAKEPPRHKRVSWPSRDVELMHLRKMKVLIPHSTAIDDEVTRIEN</sequence>
<dbReference type="PANTHER" id="PTHR12000:SF42">
    <property type="entry name" value="LEGUMAIN"/>
    <property type="match status" value="1"/>
</dbReference>
<keyword evidence="3" id="KW-1185">Reference proteome</keyword>
<feature type="non-terminal residue" evidence="2">
    <location>
        <position position="1"/>
    </location>
</feature>
<organism evidence="2 3">
    <name type="scientific">Teladorsagia circumcincta</name>
    <name type="common">Brown stomach worm</name>
    <name type="synonym">Ostertagia circumcincta</name>
    <dbReference type="NCBI Taxonomy" id="45464"/>
    <lineage>
        <taxon>Eukaryota</taxon>
        <taxon>Metazoa</taxon>
        <taxon>Ecdysozoa</taxon>
        <taxon>Nematoda</taxon>
        <taxon>Chromadorea</taxon>
        <taxon>Rhabditida</taxon>
        <taxon>Rhabditina</taxon>
        <taxon>Rhabditomorpha</taxon>
        <taxon>Strongyloidea</taxon>
        <taxon>Trichostrongylidae</taxon>
        <taxon>Teladorsagia</taxon>
    </lineage>
</organism>
<proteinExistence type="inferred from homology"/>
<name>A0A2G9TMP5_TELCI</name>
<dbReference type="AlphaFoldDB" id="A0A2G9TMP5"/>
<evidence type="ECO:0000256" key="1">
    <source>
        <dbReference type="ARBA" id="ARBA00009941"/>
    </source>
</evidence>
<dbReference type="GO" id="GO:0006624">
    <property type="term" value="P:vacuolar protein processing"/>
    <property type="evidence" value="ECO:0007669"/>
    <property type="project" value="TreeGrafter"/>
</dbReference>
<gene>
    <name evidence="2" type="ORF">TELCIR_19326</name>
</gene>
<feature type="non-terminal residue" evidence="2">
    <location>
        <position position="186"/>
    </location>
</feature>
<dbReference type="Gene3D" id="3.40.50.1460">
    <property type="match status" value="1"/>
</dbReference>
<evidence type="ECO:0000313" key="2">
    <source>
        <dbReference type="EMBL" id="PIO59217.1"/>
    </source>
</evidence>
<evidence type="ECO:0000313" key="3">
    <source>
        <dbReference type="Proteomes" id="UP000230423"/>
    </source>
</evidence>
<dbReference type="Proteomes" id="UP000230423">
    <property type="component" value="Unassembled WGS sequence"/>
</dbReference>
<reference evidence="2 3" key="1">
    <citation type="submission" date="2015-09" db="EMBL/GenBank/DDBJ databases">
        <title>Draft genome of the parasitic nematode Teladorsagia circumcincta isolate WARC Sus (inbred).</title>
        <authorList>
            <person name="Mitreva M."/>
        </authorList>
    </citation>
    <scope>NUCLEOTIDE SEQUENCE [LARGE SCALE GENOMIC DNA]</scope>
    <source>
        <strain evidence="2 3">S</strain>
    </source>
</reference>
<dbReference type="PANTHER" id="PTHR12000">
    <property type="entry name" value="HEMOGLOBINASE FAMILY MEMBER"/>
    <property type="match status" value="1"/>
</dbReference>
<dbReference type="GO" id="GO:0051603">
    <property type="term" value="P:proteolysis involved in protein catabolic process"/>
    <property type="evidence" value="ECO:0007669"/>
    <property type="project" value="TreeGrafter"/>
</dbReference>
<dbReference type="Pfam" id="PF01650">
    <property type="entry name" value="Peptidase_C13"/>
    <property type="match status" value="1"/>
</dbReference>